<name>A0ABP5GBE0_9MICO</name>
<keyword evidence="4" id="KW-1185">Reference proteome</keyword>
<evidence type="ECO:0000256" key="1">
    <source>
        <dbReference type="SAM" id="SignalP"/>
    </source>
</evidence>
<reference evidence="4" key="1">
    <citation type="journal article" date="2019" name="Int. J. Syst. Evol. Microbiol.">
        <title>The Global Catalogue of Microorganisms (GCM) 10K type strain sequencing project: providing services to taxonomists for standard genome sequencing and annotation.</title>
        <authorList>
            <consortium name="The Broad Institute Genomics Platform"/>
            <consortium name="The Broad Institute Genome Sequencing Center for Infectious Disease"/>
            <person name="Wu L."/>
            <person name="Ma J."/>
        </authorList>
    </citation>
    <scope>NUCLEOTIDE SEQUENCE [LARGE SCALE GENOMIC DNA]</scope>
    <source>
        <strain evidence="4">JCM 15672</strain>
    </source>
</reference>
<sequence>MHAIRILSAMTLAVAASLAPVAAQAGEDTTFTAPLSASQEVPANASLARGQAVFRLSADGSELDYRLIVANLENPIASHIHLAPAGVNGPIVVFLYGPVAPGAGPTSGVLATGTITADDLRGALAGEPLSALVDEIRAGNAYVNVHTFDGVDPITGLPGDIPSGEIRGQIG</sequence>
<feature type="chain" id="PRO_5045787656" evidence="1">
    <location>
        <begin position="26"/>
        <end position="171"/>
    </location>
</feature>
<feature type="signal peptide" evidence="1">
    <location>
        <begin position="1"/>
        <end position="25"/>
    </location>
</feature>
<comment type="caution">
    <text evidence="3">The sequence shown here is derived from an EMBL/GenBank/DDBJ whole genome shotgun (WGS) entry which is preliminary data.</text>
</comment>
<evidence type="ECO:0000313" key="4">
    <source>
        <dbReference type="Proteomes" id="UP001501196"/>
    </source>
</evidence>
<feature type="domain" description="CHRD" evidence="2">
    <location>
        <begin position="27"/>
        <end position="171"/>
    </location>
</feature>
<gene>
    <name evidence="3" type="ORF">GCM10009819_32600</name>
</gene>
<dbReference type="Pfam" id="PF07452">
    <property type="entry name" value="CHRD"/>
    <property type="match status" value="1"/>
</dbReference>
<evidence type="ECO:0000313" key="3">
    <source>
        <dbReference type="EMBL" id="GAA2043448.1"/>
    </source>
</evidence>
<dbReference type="EMBL" id="BAAAPW010000006">
    <property type="protein sequence ID" value="GAA2043448.1"/>
    <property type="molecule type" value="Genomic_DNA"/>
</dbReference>
<dbReference type="PROSITE" id="PS50933">
    <property type="entry name" value="CHRD"/>
    <property type="match status" value="1"/>
</dbReference>
<dbReference type="SMART" id="SM00754">
    <property type="entry name" value="CHRD"/>
    <property type="match status" value="1"/>
</dbReference>
<proteinExistence type="predicted"/>
<protein>
    <submittedName>
        <fullName evidence="3">CHRD domain-containing protein</fullName>
    </submittedName>
</protein>
<accession>A0ABP5GBE0</accession>
<dbReference type="RefSeq" id="WP_344377192.1">
    <property type="nucleotide sequence ID" value="NZ_BAAAPW010000006.1"/>
</dbReference>
<dbReference type="InterPro" id="IPR010895">
    <property type="entry name" value="CHRD"/>
</dbReference>
<organism evidence="3 4">
    <name type="scientific">Agromyces tropicus</name>
    <dbReference type="NCBI Taxonomy" id="555371"/>
    <lineage>
        <taxon>Bacteria</taxon>
        <taxon>Bacillati</taxon>
        <taxon>Actinomycetota</taxon>
        <taxon>Actinomycetes</taxon>
        <taxon>Micrococcales</taxon>
        <taxon>Microbacteriaceae</taxon>
        <taxon>Agromyces</taxon>
    </lineage>
</organism>
<dbReference type="Proteomes" id="UP001501196">
    <property type="component" value="Unassembled WGS sequence"/>
</dbReference>
<evidence type="ECO:0000259" key="2">
    <source>
        <dbReference type="PROSITE" id="PS50933"/>
    </source>
</evidence>
<keyword evidence="1" id="KW-0732">Signal</keyword>